<feature type="coiled-coil region" evidence="16">
    <location>
        <begin position="2190"/>
        <end position="2224"/>
    </location>
</feature>
<evidence type="ECO:0000256" key="17">
    <source>
        <dbReference type="SAM" id="MobiDB-lite"/>
    </source>
</evidence>
<evidence type="ECO:0000256" key="3">
    <source>
        <dbReference type="ARBA" id="ARBA00022525"/>
    </source>
</evidence>
<keyword evidence="7" id="KW-0084">Basement membrane</keyword>
<feature type="disulfide bond" evidence="15">
    <location>
        <begin position="1822"/>
        <end position="1836"/>
    </location>
</feature>
<comment type="caution">
    <text evidence="22">The sequence shown here is derived from an EMBL/GenBank/DDBJ whole genome shotgun (WGS) entry which is preliminary data.</text>
</comment>
<keyword evidence="13 15" id="KW-0424">Laminin EGF-like domain</keyword>
<dbReference type="Gene3D" id="2.60.120.200">
    <property type="match status" value="5"/>
</dbReference>
<dbReference type="Pfam" id="PF06009">
    <property type="entry name" value="Laminin_II"/>
    <property type="match status" value="1"/>
</dbReference>
<accession>A0AAW1CKP3</accession>
<feature type="domain" description="Laminin G" evidence="18">
    <location>
        <begin position="3152"/>
        <end position="3325"/>
    </location>
</feature>
<dbReference type="Proteomes" id="UP001461498">
    <property type="component" value="Unassembled WGS sequence"/>
</dbReference>
<keyword evidence="5" id="KW-0732">Signal</keyword>
<dbReference type="InterPro" id="IPR002049">
    <property type="entry name" value="LE_dom"/>
</dbReference>
<comment type="subcellular location">
    <subcellularLocation>
        <location evidence="2">Cell projection</location>
    </subcellularLocation>
    <subcellularLocation>
        <location evidence="1">Secreted</location>
        <location evidence="1">Extracellular space</location>
        <location evidence="1">Extracellular matrix</location>
        <location evidence="1">Basement membrane</location>
    </subcellularLocation>
</comment>
<feature type="disulfide bond" evidence="15">
    <location>
        <begin position="380"/>
        <end position="389"/>
    </location>
</feature>
<reference evidence="22 23" key="1">
    <citation type="submission" date="2022-12" db="EMBL/GenBank/DDBJ databases">
        <title>Chromosome-level genome assembly of true bugs.</title>
        <authorList>
            <person name="Ma L."/>
            <person name="Li H."/>
        </authorList>
    </citation>
    <scope>NUCLEOTIDE SEQUENCE [LARGE SCALE GENOMIC DNA]</scope>
    <source>
        <strain evidence="22">Lab_2022b</strain>
    </source>
</reference>
<dbReference type="CDD" id="cd00110">
    <property type="entry name" value="LamG"/>
    <property type="match status" value="5"/>
</dbReference>
<evidence type="ECO:0000256" key="4">
    <source>
        <dbReference type="ARBA" id="ARBA00022530"/>
    </source>
</evidence>
<feature type="domain" description="Laminin G" evidence="18">
    <location>
        <begin position="2921"/>
        <end position="3087"/>
    </location>
</feature>
<dbReference type="PRINTS" id="PR00011">
    <property type="entry name" value="EGFLAMININ"/>
</dbReference>
<feature type="coiled-coil region" evidence="16">
    <location>
        <begin position="2514"/>
        <end position="2541"/>
    </location>
</feature>
<dbReference type="PROSITE" id="PS51117">
    <property type="entry name" value="LAMININ_NTER"/>
    <property type="match status" value="1"/>
</dbReference>
<feature type="disulfide bond" evidence="15">
    <location>
        <begin position="1385"/>
        <end position="1397"/>
    </location>
</feature>
<feature type="disulfide bond" evidence="14">
    <location>
        <begin position="3060"/>
        <end position="3087"/>
    </location>
</feature>
<evidence type="ECO:0000256" key="13">
    <source>
        <dbReference type="ARBA" id="ARBA00023292"/>
    </source>
</evidence>
<dbReference type="FunFam" id="2.10.25.10:FF:000074">
    <property type="entry name" value="Laminin subunit alpha"/>
    <property type="match status" value="1"/>
</dbReference>
<feature type="disulfide bond" evidence="15">
    <location>
        <begin position="1267"/>
        <end position="1276"/>
    </location>
</feature>
<protein>
    <recommendedName>
        <fullName evidence="24">Laminin subunit alpha</fullName>
    </recommendedName>
</protein>
<dbReference type="Pfam" id="PF00053">
    <property type="entry name" value="EGF_laminin"/>
    <property type="match status" value="19"/>
</dbReference>
<evidence type="ECO:0000256" key="12">
    <source>
        <dbReference type="ARBA" id="ARBA00023273"/>
    </source>
</evidence>
<proteinExistence type="predicted"/>
<dbReference type="InterPro" id="IPR001791">
    <property type="entry name" value="Laminin_G"/>
</dbReference>
<dbReference type="PROSITE" id="PS51115">
    <property type="entry name" value="LAMININ_IVA"/>
    <property type="match status" value="1"/>
</dbReference>
<dbReference type="FunFam" id="2.10.25.10:FF:000090">
    <property type="entry name" value="laminin subunit alpha"/>
    <property type="match status" value="1"/>
</dbReference>
<dbReference type="SUPFAM" id="SSF49899">
    <property type="entry name" value="Concanavalin A-like lectins/glucanases"/>
    <property type="match status" value="5"/>
</dbReference>
<feature type="disulfide bond" evidence="15">
    <location>
        <begin position="313"/>
        <end position="325"/>
    </location>
</feature>
<feature type="domain" description="Laminin EGF-like" evidence="19">
    <location>
        <begin position="1246"/>
        <end position="1291"/>
    </location>
</feature>
<feature type="domain" description="Laminin G" evidence="18">
    <location>
        <begin position="2541"/>
        <end position="2747"/>
    </location>
</feature>
<feature type="disulfide bond" evidence="15">
    <location>
        <begin position="1906"/>
        <end position="1915"/>
    </location>
</feature>
<feature type="disulfide bond" evidence="15">
    <location>
        <begin position="426"/>
        <end position="435"/>
    </location>
</feature>
<evidence type="ECO:0000256" key="2">
    <source>
        <dbReference type="ARBA" id="ARBA00004316"/>
    </source>
</evidence>
<feature type="region of interest" description="Disordered" evidence="17">
    <location>
        <begin position="3095"/>
        <end position="3126"/>
    </location>
</feature>
<feature type="domain" description="Laminin EGF-like" evidence="19">
    <location>
        <begin position="1886"/>
        <end position="1932"/>
    </location>
</feature>
<dbReference type="GO" id="GO:0006950">
    <property type="term" value="P:response to stress"/>
    <property type="evidence" value="ECO:0007669"/>
    <property type="project" value="UniProtKB-ARBA"/>
</dbReference>
<keyword evidence="3" id="KW-0964">Secreted</keyword>
<feature type="disulfide bond" evidence="14">
    <location>
        <begin position="3477"/>
        <end position="3504"/>
    </location>
</feature>
<organism evidence="22 23">
    <name type="scientific">Rhynocoris fuscipes</name>
    <dbReference type="NCBI Taxonomy" id="488301"/>
    <lineage>
        <taxon>Eukaryota</taxon>
        <taxon>Metazoa</taxon>
        <taxon>Ecdysozoa</taxon>
        <taxon>Arthropoda</taxon>
        <taxon>Hexapoda</taxon>
        <taxon>Insecta</taxon>
        <taxon>Pterygota</taxon>
        <taxon>Neoptera</taxon>
        <taxon>Paraneoptera</taxon>
        <taxon>Hemiptera</taxon>
        <taxon>Heteroptera</taxon>
        <taxon>Panheteroptera</taxon>
        <taxon>Cimicomorpha</taxon>
        <taxon>Reduviidae</taxon>
        <taxon>Harpactorinae</taxon>
        <taxon>Harpactorini</taxon>
        <taxon>Rhynocoris</taxon>
    </lineage>
</organism>
<comment type="caution">
    <text evidence="15">Lacks conserved residue(s) required for the propagation of feature annotation.</text>
</comment>
<evidence type="ECO:0000313" key="23">
    <source>
        <dbReference type="Proteomes" id="UP001461498"/>
    </source>
</evidence>
<dbReference type="FunFam" id="2.10.25.10:FF:000407">
    <property type="entry name" value="Laminin subunit alpha-3"/>
    <property type="match status" value="1"/>
</dbReference>
<evidence type="ECO:0000256" key="11">
    <source>
        <dbReference type="ARBA" id="ARBA00023180"/>
    </source>
</evidence>
<dbReference type="InterPro" id="IPR008211">
    <property type="entry name" value="Laminin_N"/>
</dbReference>
<dbReference type="FunFam" id="2.10.25.10:FF:000034">
    <property type="entry name" value="Laminin subunit alpha 3"/>
    <property type="match status" value="1"/>
</dbReference>
<feature type="disulfide bond" evidence="15">
    <location>
        <begin position="1858"/>
        <end position="1867"/>
    </location>
</feature>
<evidence type="ECO:0000259" key="19">
    <source>
        <dbReference type="PROSITE" id="PS50027"/>
    </source>
</evidence>
<dbReference type="PROSITE" id="PS50025">
    <property type="entry name" value="LAM_G_DOMAIN"/>
    <property type="match status" value="5"/>
</dbReference>
<dbReference type="SUPFAM" id="SSF57196">
    <property type="entry name" value="EGF/Laminin"/>
    <property type="match status" value="18"/>
</dbReference>
<dbReference type="InterPro" id="IPR000742">
    <property type="entry name" value="EGF"/>
</dbReference>
<feature type="disulfide bond" evidence="15">
    <location>
        <begin position="315"/>
        <end position="332"/>
    </location>
</feature>
<dbReference type="GO" id="GO:0016477">
    <property type="term" value="P:cell migration"/>
    <property type="evidence" value="ECO:0007669"/>
    <property type="project" value="UniProtKB-ARBA"/>
</dbReference>
<feature type="disulfide bond" evidence="15">
    <location>
        <begin position="1246"/>
        <end position="1258"/>
    </location>
</feature>
<feature type="disulfide bond" evidence="15">
    <location>
        <begin position="451"/>
        <end position="463"/>
    </location>
</feature>
<feature type="disulfide bond" evidence="15">
    <location>
        <begin position="1697"/>
        <end position="1706"/>
    </location>
</feature>
<dbReference type="GO" id="GO:0030054">
    <property type="term" value="C:cell junction"/>
    <property type="evidence" value="ECO:0007669"/>
    <property type="project" value="UniProtKB-ARBA"/>
</dbReference>
<feature type="disulfide bond" evidence="15">
    <location>
        <begin position="407"/>
        <end position="424"/>
    </location>
</feature>
<dbReference type="InterPro" id="IPR013320">
    <property type="entry name" value="ConA-like_dom_sf"/>
</dbReference>
<keyword evidence="23" id="KW-1185">Reference proteome</keyword>
<name>A0AAW1CKP3_9HEMI</name>
<feature type="domain" description="Laminin EGF-like" evidence="19">
    <location>
        <begin position="496"/>
        <end position="539"/>
    </location>
</feature>
<feature type="disulfide bond" evidence="15">
    <location>
        <begin position="1309"/>
        <end position="1318"/>
    </location>
</feature>
<dbReference type="GO" id="GO:0042995">
    <property type="term" value="C:cell projection"/>
    <property type="evidence" value="ECO:0007669"/>
    <property type="project" value="UniProtKB-SubCell"/>
</dbReference>
<dbReference type="SMART" id="SM00282">
    <property type="entry name" value="LamG"/>
    <property type="match status" value="5"/>
</dbReference>
<dbReference type="FunFam" id="2.10.25.10:FF:000224">
    <property type="entry name" value="Usherin"/>
    <property type="match status" value="1"/>
</dbReference>
<evidence type="ECO:0000256" key="9">
    <source>
        <dbReference type="ARBA" id="ARBA00023054"/>
    </source>
</evidence>
<dbReference type="GO" id="GO:0007411">
    <property type="term" value="P:axon guidance"/>
    <property type="evidence" value="ECO:0007669"/>
    <property type="project" value="TreeGrafter"/>
</dbReference>
<dbReference type="FunFam" id="2.10.25.10:FF:000082">
    <property type="entry name" value="Laminin subunit alpha 1"/>
    <property type="match status" value="1"/>
</dbReference>
<dbReference type="GO" id="GO:0009888">
    <property type="term" value="P:tissue development"/>
    <property type="evidence" value="ECO:0007669"/>
    <property type="project" value="TreeGrafter"/>
</dbReference>
<evidence type="ECO:0000259" key="20">
    <source>
        <dbReference type="PROSITE" id="PS51115"/>
    </source>
</evidence>
<evidence type="ECO:0000259" key="21">
    <source>
        <dbReference type="PROSITE" id="PS51117"/>
    </source>
</evidence>
<feature type="disulfide bond" evidence="15">
    <location>
        <begin position="359"/>
        <end position="371"/>
    </location>
</feature>
<dbReference type="InterPro" id="IPR010307">
    <property type="entry name" value="Laminin_dom_II"/>
</dbReference>
<feature type="disulfide bond" evidence="15">
    <location>
        <begin position="471"/>
        <end position="480"/>
    </location>
</feature>
<dbReference type="Gene3D" id="2.60.120.260">
    <property type="entry name" value="Galactose-binding domain-like"/>
    <property type="match status" value="1"/>
</dbReference>
<dbReference type="InterPro" id="IPR056863">
    <property type="entry name" value="LMN_ATRN_NET-like_EGF"/>
</dbReference>
<dbReference type="PROSITE" id="PS00652">
    <property type="entry name" value="TNFR_NGFR_1"/>
    <property type="match status" value="1"/>
</dbReference>
<feature type="domain" description="Laminin EGF-like" evidence="19">
    <location>
        <begin position="1839"/>
        <end position="1885"/>
    </location>
</feature>
<dbReference type="Pfam" id="PF02210">
    <property type="entry name" value="Laminin_G_2"/>
    <property type="match status" value="5"/>
</dbReference>
<feature type="domain" description="Laminin G" evidence="18">
    <location>
        <begin position="3331"/>
        <end position="3504"/>
    </location>
</feature>
<dbReference type="InterPro" id="IPR000034">
    <property type="entry name" value="Laminin_IV"/>
</dbReference>
<feature type="domain" description="Laminin EGF-like" evidence="19">
    <location>
        <begin position="313"/>
        <end position="358"/>
    </location>
</feature>
<dbReference type="FunFam" id="2.10.25.10:FF:000051">
    <property type="entry name" value="Laminin subunit alpha 4"/>
    <property type="match status" value="1"/>
</dbReference>
<feature type="disulfide bond" evidence="15">
    <location>
        <begin position="1406"/>
        <end position="1415"/>
    </location>
</feature>
<keyword evidence="12" id="KW-0966">Cell projection</keyword>
<evidence type="ECO:0000313" key="22">
    <source>
        <dbReference type="EMBL" id="KAK9499521.1"/>
    </source>
</evidence>
<dbReference type="SMART" id="SM00281">
    <property type="entry name" value="LamB"/>
    <property type="match status" value="1"/>
</dbReference>
<evidence type="ECO:0000256" key="1">
    <source>
        <dbReference type="ARBA" id="ARBA00004302"/>
    </source>
</evidence>
<dbReference type="FunFam" id="2.10.25.10:FF:000083">
    <property type="entry name" value="Laminin subunit alpha"/>
    <property type="match status" value="1"/>
</dbReference>
<dbReference type="Pfam" id="PF00052">
    <property type="entry name" value="Laminin_B"/>
    <property type="match status" value="1"/>
</dbReference>
<dbReference type="InterPro" id="IPR001368">
    <property type="entry name" value="TNFR/NGFR_Cys_rich_reg"/>
</dbReference>
<evidence type="ECO:0000256" key="15">
    <source>
        <dbReference type="PROSITE-ProRule" id="PRU00460"/>
    </source>
</evidence>
<keyword evidence="11" id="KW-0325">Glycoprotein</keyword>
<dbReference type="GO" id="GO:0071711">
    <property type="term" value="P:basement membrane organization"/>
    <property type="evidence" value="ECO:0007669"/>
    <property type="project" value="UniProtKB-ARBA"/>
</dbReference>
<dbReference type="SMART" id="SM00181">
    <property type="entry name" value="EGF"/>
    <property type="match status" value="13"/>
</dbReference>
<feature type="disulfide bond" evidence="15">
    <location>
        <begin position="1248"/>
        <end position="1265"/>
    </location>
</feature>
<dbReference type="PROSITE" id="PS50027">
    <property type="entry name" value="EGF_LAM_2"/>
    <property type="match status" value="14"/>
</dbReference>
<dbReference type="GO" id="GO:0009887">
    <property type="term" value="P:animal organ morphogenesis"/>
    <property type="evidence" value="ECO:0007669"/>
    <property type="project" value="TreeGrafter"/>
</dbReference>
<dbReference type="FunFam" id="2.10.25.10:FF:000069">
    <property type="entry name" value="Laminin subunit alpha 1"/>
    <property type="match status" value="1"/>
</dbReference>
<dbReference type="PANTHER" id="PTHR10574:SF406">
    <property type="entry name" value="LAMININ SUBUNIT ALPHA 5"/>
    <property type="match status" value="1"/>
</dbReference>
<feature type="domain" description="Laminin EGF-like" evidence="19">
    <location>
        <begin position="1292"/>
        <end position="1336"/>
    </location>
</feature>
<dbReference type="FunFam" id="2.10.25.10:FF:000388">
    <property type="entry name" value="Laminin subunit alpha"/>
    <property type="match status" value="1"/>
</dbReference>
<dbReference type="PROSITE" id="PS01248">
    <property type="entry name" value="EGF_LAM_1"/>
    <property type="match status" value="7"/>
</dbReference>
<feature type="disulfide bond" evidence="15">
    <location>
        <begin position="1387"/>
        <end position="1404"/>
    </location>
</feature>
<feature type="disulfide bond" evidence="15">
    <location>
        <begin position="1810"/>
        <end position="1819"/>
    </location>
</feature>
<evidence type="ECO:0000256" key="10">
    <source>
        <dbReference type="ARBA" id="ARBA00023157"/>
    </source>
</evidence>
<dbReference type="GO" id="GO:0005201">
    <property type="term" value="F:extracellular matrix structural constituent"/>
    <property type="evidence" value="ECO:0007669"/>
    <property type="project" value="TreeGrafter"/>
</dbReference>
<feature type="domain" description="Laminin EGF-like" evidence="19">
    <location>
        <begin position="359"/>
        <end position="404"/>
    </location>
</feature>
<dbReference type="EMBL" id="JAPXFL010000011">
    <property type="protein sequence ID" value="KAK9499521.1"/>
    <property type="molecule type" value="Genomic_DNA"/>
</dbReference>
<feature type="domain" description="Laminin G" evidence="18">
    <location>
        <begin position="2746"/>
        <end position="2914"/>
    </location>
</feature>
<evidence type="ECO:0000259" key="18">
    <source>
        <dbReference type="PROSITE" id="PS50025"/>
    </source>
</evidence>
<evidence type="ECO:0000256" key="5">
    <source>
        <dbReference type="ARBA" id="ARBA00022729"/>
    </source>
</evidence>
<feature type="domain" description="Laminin EGF-like" evidence="19">
    <location>
        <begin position="1337"/>
        <end position="1384"/>
    </location>
</feature>
<dbReference type="SMART" id="SM00136">
    <property type="entry name" value="LamNT"/>
    <property type="match status" value="1"/>
</dbReference>
<evidence type="ECO:0000256" key="7">
    <source>
        <dbReference type="ARBA" id="ARBA00022869"/>
    </source>
</evidence>
<evidence type="ECO:0000256" key="14">
    <source>
        <dbReference type="PROSITE-ProRule" id="PRU00122"/>
    </source>
</evidence>
<dbReference type="Gene3D" id="2.10.25.10">
    <property type="entry name" value="Laminin"/>
    <property type="match status" value="20"/>
</dbReference>
<evidence type="ECO:0000256" key="8">
    <source>
        <dbReference type="ARBA" id="ARBA00022889"/>
    </source>
</evidence>
<dbReference type="FunFam" id="2.10.25.10:FF:000011">
    <property type="entry name" value="Cadherin EGF LAG seven-pass G-type receptor"/>
    <property type="match status" value="1"/>
</dbReference>
<feature type="domain" description="Laminin IV type A" evidence="20">
    <location>
        <begin position="1456"/>
        <end position="1644"/>
    </location>
</feature>
<feature type="disulfide bond" evidence="15">
    <location>
        <begin position="1360"/>
        <end position="1369"/>
    </location>
</feature>
<keyword evidence="9 16" id="KW-0175">Coiled coil</keyword>
<dbReference type="GO" id="GO:0005604">
    <property type="term" value="C:basement membrane"/>
    <property type="evidence" value="ECO:0007669"/>
    <property type="project" value="UniProtKB-SubCell"/>
</dbReference>
<evidence type="ECO:0000256" key="16">
    <source>
        <dbReference type="SAM" id="Coils"/>
    </source>
</evidence>
<gene>
    <name evidence="22" type="ORF">O3M35_002544</name>
</gene>
<feature type="domain" description="Laminin N-terminal" evidence="21">
    <location>
        <begin position="1"/>
        <end position="139"/>
    </location>
</feature>
<keyword evidence="8" id="KW-0130">Cell adhesion</keyword>
<dbReference type="PANTHER" id="PTHR10574">
    <property type="entry name" value="NETRIN/LAMININ-RELATED"/>
    <property type="match status" value="1"/>
</dbReference>
<feature type="domain" description="Laminin EGF-like" evidence="19">
    <location>
        <begin position="405"/>
        <end position="450"/>
    </location>
</feature>
<feature type="coiled-coil region" evidence="16">
    <location>
        <begin position="2118"/>
        <end position="2145"/>
    </location>
</feature>
<dbReference type="InterPro" id="IPR050440">
    <property type="entry name" value="Laminin/Netrin_ECM"/>
</dbReference>
<feature type="disulfide bond" evidence="15">
    <location>
        <begin position="496"/>
        <end position="508"/>
    </location>
</feature>
<feature type="disulfide bond" evidence="15">
    <location>
        <begin position="361"/>
        <end position="378"/>
    </location>
</feature>
<dbReference type="SMART" id="SM00180">
    <property type="entry name" value="EGF_Lam"/>
    <property type="match status" value="22"/>
</dbReference>
<sequence>MGISPRPGLWVLEKSTDYGKTYTPWQYFAETEADCALYFGRESLAPITKDDSVICTTTYSKIVPLDNGEIIVPLLNNRPSANDFFNSSALQEFTRATNVKLRLIRVQTLYGHLMSLERQDPTVTRRYFYSIKDISIGGRCRCNGHADVCVSKPGHPYKLKCECQHSTCGDNCEQCCENKVQKKWRQSKANMLFVCEECNCNGHSDLCKYNETVDALGLSMDIHGKYEGGGVCLECRDNTEGINCERCKAGYYRPWDRVINQTDACIPCKCNDRRFTGNCEEGSGICECKPNYAKPYCDACSFGFTDYPNCTPCPCNLNGTLGLVCDPVDEICPCRPNFSGERCYECSLGYYNFPKCEHCNCDQIGSTDDDCDKETGDCLCKSNFAPPKCNNCANGYYDFPECRYCNCDARGTSEEICNKTSGDCICKEGFGGTRCDKCKPGYTDYPNCKPCGCSEVGSSSKVCDISGKCSCSERYGGKTCDSCSPGYYNYPECLPCNCDRYGSVGLSCINGNCICKHGFEGKRCEKCKPGFFNYPLCEACNCDPAGVTANFTGCGAFSRPGELCECKPRVQGRMCNECRPLYWNLQQYNPHGCTECNCYSPGVIGGIAECDDKNNGQCHCKMSVESRKCNVCVDGTYDLQEHHIFGCTDCGCDIGGSLSKSCDKNTGNCYCKNRVTGRTCNRPLESHYYPTLHQLKYEVEDGYIDDGGDDLVAVRYGVDDKIFSNYSWKGYAVFTHYQPKIKQEISLETASFYQIILRYVNRNDNPIIGTMYFKPDSSSEAEQDFKVLFKPTIEPEFVTVSGAAGKIPLPFIVADRGKWEVIIEIKQNLLLDYFVLMPASYYEGNILIDYIRKPCNIGQKDPCLLYKYPSIRQFDGVHGNWAFISKERDPVKEFYDDEAVLNELNVTPMPLLSSQQPEISYEINVKEDEPFLLLIDYVTLPDRNVSTETDVTLENGRKEENGRIKFNSCPYNWLCRQAVIDNLGKLAIFTFNDLPVILTLKDNSAPDVAIEAVTAVPLKQWSYNLIEPSQVCIMKNGECQPSQYPIPIDIKRIDFEGNNTSERDTEPIPDYVNNVANIAKVLDEKHLTINVTGKVAAPGAYIIIAHYYQPDFPAFDINATIHNVEEFNTDVYNATLPLEHCPSRSGCRSILHDNTGNSVFNLNSNFSLLFKNYGNGDKNVWLDYILIIPENKFKDHLITEEPLNIVDRFRKECGQNSYYMDNSTSDFCKEVTFSLTTNFNNGALKCECDPEGSLNLRCEKFGGQCKCRDNVIGRKCEVCKTGYYGFPYCKPCDCPQSATCETTTGECSCPPNVIGELCDECERNSWGYDPINGCEECKCDIRGVVGGNLQCDQLTGNCQCKPNIDGKKCNTCKHGYHNFPRCEKCDCDIRGSTDVICDPNNAECFCKRNVEGPACDLCVDGTFNIQHKNKDGCTDCFCFNRTRHCSSSRLFKSSISGMEDWRLATVKLKKSAVSIKIEDVPVQRPEIVTRDSIGVDLTHEFFVDQVVFFSAPEKYLKNRLTSYGGNLSYSIFCTTGVSGVSVSSADVILVGPEGLQLLHFSVEQPAQSEFYEMVVELTESNFVLPNLLKSTREQFMQVLQDLRGIYIRATYWEKSVTSRLSDIILDSASDEDLGSSKLVMSVEQCVCPQNYIGLSCEECAPGYYRSSTGSYGGFCVPCQCNNHADICDKTTGKCIGCRDNTTGDHCEKCAVGYHGDATYGSPNDCLICACPLPTPGNNFATSCMVSDDGEDITCECKEGYYGYRCESCAVGYFGSPITQGESCKPCECSGNIDVNEVGACDSVTGECIKCKNNTSGPACNICKPGFFGDAVNKKNCQSCNCDKCGFANCDHDTGTCVCHPNVVSERCDRCADNYYGFNSCEGCKACNCGAASESSQCDGETGQCKCKPGVTGRTCDKCEQGYWNYTSEGCTVCSCNIGLSIGASCDPETGTCQCLPGVIGDKCERCPHRWVFNKTEGCFECDKCVHDLLDMVDVLHDELKEVSSEFESVARSYYTKKRLQFINDTVNELVPKINELGNSRVNIVPINNEFNELEESVDRILRKNKYSLEKVNGTMTEYLEGNAKKELNEFNNIIKNARQVVLDVGEIAKGFHSGVGTNTDYDEDLQEAKNILNQLQSLTPELKKEDVDKEYVERANEVFNNITKYKEPIDKREKDLIDLDKRIKVLDNRLTDLNDHALNTRKKVQELNEDNKKLRDKKAHISDTIDTILKLNADSEQSLKNTSEILGNISLILSQTNADLLIKLKDEKVNWDLLSELMDTKNSKFDDLDEVTELVQQAKDKSYDLEQQAEVLTSSAKQYQQDTNAVQAYKNIVDTVRDAYIMSENARNIADNATNLTSGIGADAVKSKELSTDLETKANEVLDITKNEVEPLLADEQEKLEQIANSRDQARKDLEGIKSILSKTQVGERNQDVLQTALEANDEAEIVKDGIANIVSDLPYKKKVAASITQDKQQSDSYVTGLKQHLKQVDAILPEIITLEQNLRDRPNELESTGNDIKDKLEKLKQQVDKARELVNSIKVGVSFFHNTTLELRNPSSLPEQGINNYASLYFNTTDPNGLLFFLGNEKKVERRSRRSFNTNDFMALEVQNGLLKFTVDLGSGASSIISDKFVSDGHWYQTIAERTGKSIRLSVRIPSRSTNADVEVKEGVLKGTSTVLNLDRKTSKLFIGGFPSSFNAPDDITYNSFSGHIEEVFLGGSPISLWNFEESKNLLPSLERDELINITTTTGFRFNGNGYVALDSKPYRMGRKTEVTLSFKTFAKDGLLFLAEKDSSYLSIEIREGRVLYQFDLGDGLATMVTSKAYNDGEWHQVQTSRQDKGGSLTVDGSLIQQAEVPGRSTRLQVPPVVYIGGYPNEHNILEVTNADFDGCIDEVAFDSSVDLNKNIEAIGVIAGCPEKVASVVSFEEGARGYVLQPKISATNNMMELILRFKTSAKSGLLAYAVDGLSSISLWLENGQLLFTNGDDFIKSTSSNTYNDSMWHVVMATYDSDSLKMFIDDVETYSSTDPVKPIRLLHGDLYFGGVPSSVDAAAAIKPQFSGCISDATLNGVIINFGNLTETPGALVGKCVLNLKPRPRPRPLPPPLRPTFEVTEGPPTTDTVAVPPPFERPDIGRENCKLPLYAAEPAVNDKTGFRFGSSFGSRFEYGTIPAKVKNRYEFSIDIKTVANDGIIFFAMHNKNADFIALYLKDGMIHYGFDCGSGEAHIESDRVVNDNQWHKIGFKRQAENGQLIIDDYVTAEGSSRGNTKTLNVTPPFYVGGLDPKKFINEPPIGLKGVNASFEGCLRNFRVNGHEIVNPVSFGVLPCVDTIEDGIYFTPVGGYVKQRERFKVGTKFEVELKIKPRALSGLLLSIHGRKDYFVLELVNGTVRMSVENGVGEITSTYIPSDTSLLCDGYWHTIKAIKSKHVITLGVDNDFKDPVHGKRSPSVDTQHTLYLGGHPNPQNLPGILSPFPYVGCMKDIKLNSVLDPILIRNSVGNVTFNACPTI</sequence>
<feature type="disulfide bond" evidence="15">
    <location>
        <begin position="515"/>
        <end position="524"/>
    </location>
</feature>
<feature type="domain" description="Laminin EGF-like" evidence="19">
    <location>
        <begin position="540"/>
        <end position="595"/>
    </location>
</feature>
<feature type="disulfide bond" evidence="15">
    <location>
        <begin position="405"/>
        <end position="417"/>
    </location>
</feature>
<keyword evidence="6" id="KW-0677">Repeat</keyword>
<dbReference type="CDD" id="cd00055">
    <property type="entry name" value="EGF_Lam"/>
    <property type="match status" value="22"/>
</dbReference>
<dbReference type="Pfam" id="PF24973">
    <property type="entry name" value="EGF_LMN_ATRN"/>
    <property type="match status" value="1"/>
</dbReference>
<feature type="domain" description="Laminin EGF-like" evidence="19">
    <location>
        <begin position="451"/>
        <end position="495"/>
    </location>
</feature>
<feature type="domain" description="Laminin EGF-like" evidence="19">
    <location>
        <begin position="1786"/>
        <end position="1838"/>
    </location>
</feature>
<dbReference type="FunFam" id="2.10.25.10:FF:000106">
    <property type="entry name" value="Heparan sulfate proteoglycan 2"/>
    <property type="match status" value="1"/>
</dbReference>
<keyword evidence="10 15" id="KW-1015">Disulfide bond</keyword>
<feature type="disulfide bond" evidence="15">
    <location>
        <begin position="566"/>
        <end position="575"/>
    </location>
</feature>
<dbReference type="Pfam" id="PF00055">
    <property type="entry name" value="Laminin_N"/>
    <property type="match status" value="1"/>
</dbReference>
<keyword evidence="4" id="KW-0272">Extracellular matrix</keyword>
<dbReference type="GO" id="GO:0007155">
    <property type="term" value="P:cell adhesion"/>
    <property type="evidence" value="ECO:0007669"/>
    <property type="project" value="UniProtKB-KW"/>
</dbReference>
<evidence type="ECO:0000256" key="6">
    <source>
        <dbReference type="ARBA" id="ARBA00022737"/>
    </source>
</evidence>
<feature type="domain" description="Laminin EGF-like" evidence="19">
    <location>
        <begin position="1678"/>
        <end position="1727"/>
    </location>
</feature>
<feature type="disulfide bond" evidence="15">
    <location>
        <begin position="334"/>
        <end position="343"/>
    </location>
</feature>
<evidence type="ECO:0008006" key="24">
    <source>
        <dbReference type="Google" id="ProtNLM"/>
    </source>
</evidence>
<feature type="domain" description="Laminin EGF-like" evidence="19">
    <location>
        <begin position="1385"/>
        <end position="1435"/>
    </location>
</feature>